<accession>A0A2I1F4A2</accession>
<name>A0A2I1F4A2_9GLOM</name>
<dbReference type="VEuPathDB" id="FungiDB:RhiirA1_499099"/>
<evidence type="ECO:0000313" key="2">
    <source>
        <dbReference type="Proteomes" id="UP000232688"/>
    </source>
</evidence>
<dbReference type="OrthoDB" id="2321334at2759"/>
<reference evidence="1 2" key="1">
    <citation type="submission" date="2017-10" db="EMBL/GenBank/DDBJ databases">
        <title>Extensive intraspecific genome diversity in a model arbuscular mycorrhizal fungus.</title>
        <authorList>
            <person name="Chen E.C.H."/>
            <person name="Morin E."/>
            <person name="Baudet D."/>
            <person name="Noel J."/>
            <person name="Ndikumana S."/>
            <person name="Charron P."/>
            <person name="St-Onge C."/>
            <person name="Giorgi J."/>
            <person name="Grigoriev I.V."/>
            <person name="Roux C."/>
            <person name="Martin F.M."/>
            <person name="Corradi N."/>
        </authorList>
    </citation>
    <scope>NUCLEOTIDE SEQUENCE [LARGE SCALE GENOMIC DNA]</scope>
    <source>
        <strain evidence="1 2">A1</strain>
    </source>
</reference>
<evidence type="ECO:0000313" key="1">
    <source>
        <dbReference type="EMBL" id="PKC57103.1"/>
    </source>
</evidence>
<dbReference type="AlphaFoldDB" id="A0A2I1F4A2"/>
<organism evidence="1 2">
    <name type="scientific">Rhizophagus irregularis</name>
    <dbReference type="NCBI Taxonomy" id="588596"/>
    <lineage>
        <taxon>Eukaryota</taxon>
        <taxon>Fungi</taxon>
        <taxon>Fungi incertae sedis</taxon>
        <taxon>Mucoromycota</taxon>
        <taxon>Glomeromycotina</taxon>
        <taxon>Glomeromycetes</taxon>
        <taxon>Glomerales</taxon>
        <taxon>Glomeraceae</taxon>
        <taxon>Rhizophagus</taxon>
    </lineage>
</organism>
<reference evidence="1 2" key="2">
    <citation type="submission" date="2017-10" db="EMBL/GenBank/DDBJ databases">
        <title>Genome analyses suggest a sexual origin of heterokaryosis in a supposedly ancient asexual fungus.</title>
        <authorList>
            <person name="Corradi N."/>
            <person name="Sedzielewska K."/>
            <person name="Noel J."/>
            <person name="Charron P."/>
            <person name="Farinelli L."/>
            <person name="Marton T."/>
            <person name="Kruger M."/>
            <person name="Pelin A."/>
            <person name="Brachmann A."/>
            <person name="Corradi N."/>
        </authorList>
    </citation>
    <scope>NUCLEOTIDE SEQUENCE [LARGE SCALE GENOMIC DNA]</scope>
    <source>
        <strain evidence="1 2">A1</strain>
    </source>
</reference>
<dbReference type="EMBL" id="LLXH01001923">
    <property type="protein sequence ID" value="PKC57103.1"/>
    <property type="molecule type" value="Genomic_DNA"/>
</dbReference>
<proteinExistence type="predicted"/>
<gene>
    <name evidence="1" type="ORF">RhiirA1_499099</name>
</gene>
<dbReference type="Proteomes" id="UP000232688">
    <property type="component" value="Unassembled WGS sequence"/>
</dbReference>
<comment type="caution">
    <text evidence="1">The sequence shown here is derived from an EMBL/GenBank/DDBJ whole genome shotgun (WGS) entry which is preliminary data.</text>
</comment>
<sequence length="179" mass="20604">MKEYNIIVNVIDDLPSQTLKFVRLNLEDNLLKIRQELEKKEVIGNSWLFSKKYSENNDTDYGCTITFDGIKRARSRAFEMKNHEFTAIGSEGCRKRYTITIKVILGGRAHFEVHTGNSNKVAKNANAGKILGISAKENSTYYKSIKLIGGEHPDKIENFDEEAWVKSLEDYRNWSCIEF</sequence>
<protein>
    <submittedName>
        <fullName evidence="1">Uncharacterized protein</fullName>
    </submittedName>
</protein>